<dbReference type="PANTHER" id="PTHR42878:SF15">
    <property type="entry name" value="BACTERIOPHYTOCHROME"/>
    <property type="match status" value="1"/>
</dbReference>
<dbReference type="InterPro" id="IPR013767">
    <property type="entry name" value="PAS_fold"/>
</dbReference>
<feature type="transmembrane region" description="Helical" evidence="7">
    <location>
        <begin position="6"/>
        <end position="27"/>
    </location>
</feature>
<keyword evidence="11" id="KW-1185">Reference proteome</keyword>
<protein>
    <recommendedName>
        <fullName evidence="2">histidine kinase</fullName>
        <ecNumber evidence="2">2.7.13.3</ecNumber>
    </recommendedName>
</protein>
<evidence type="ECO:0000313" key="11">
    <source>
        <dbReference type="Proteomes" id="UP000428260"/>
    </source>
</evidence>
<dbReference type="InterPro" id="IPR035965">
    <property type="entry name" value="PAS-like_dom_sf"/>
</dbReference>
<dbReference type="InterPro" id="IPR036890">
    <property type="entry name" value="HATPase_C_sf"/>
</dbReference>
<dbReference type="EC" id="2.7.13.3" evidence="2"/>
<dbReference type="CDD" id="cd00130">
    <property type="entry name" value="PAS"/>
    <property type="match status" value="1"/>
</dbReference>
<dbReference type="PRINTS" id="PR00344">
    <property type="entry name" value="BCTRLSENSOR"/>
</dbReference>
<dbReference type="SMART" id="SM00387">
    <property type="entry name" value="HATPase_c"/>
    <property type="match status" value="1"/>
</dbReference>
<sequence>MINSWQITPFFFFYLIVAILSFVLAATGLKLREVKGAKYFSMMAVGTGFWSLGYLLGFFNTDLTWKLIMLRIEYFGDICSAFFWLLFAISYTQYEQKLSKIQTLLLAIVPVFTFILVLTMPQHHFFYKSYDVVLKDNLFLFVKEYNIGFYIWLVYAYMLILSGALIFIWGILHKPTLYIKQIIPIAASVILIIVPNILYVTKNNPIAPYDPTPLSFFGIGIIFIFILKHYQLFDLVPVAHHLVFKNVKSGVILIDKNKRILEMNPAAEEIVEKTQNEVLGKTLSKVFIKYKKLIEAVDDAAKKPIEIEMGDKRTFELQTTPLIDYTRNVAGNIIMLYDITERKYALDELDAFARTVAHDLKNPLAIQLNFMELLMSDYLSNEEKKDALNYVNKSAKEMVDIVDSLLLLANVRDQNTLKIQPLNMNKIIDKVLSRLNIDSFKTAPRIIRAKDFPVVLGYAPWVEEIWGNYILNALKYGGAPPVVKIGSEKHQSCVRFWVKDNGEGLTIEEQNLLFKEFTRLKRHISKTSGHGLGLSIVRRIAERLGGEVGVESDGKTGCTFYFTLQEYSK</sequence>
<dbReference type="SMART" id="SM00388">
    <property type="entry name" value="HisKA"/>
    <property type="match status" value="1"/>
</dbReference>
<dbReference type="GO" id="GO:0000156">
    <property type="term" value="F:phosphorelay response regulator activity"/>
    <property type="evidence" value="ECO:0007669"/>
    <property type="project" value="TreeGrafter"/>
</dbReference>
<name>A0A6I6K0Y3_9BACT</name>
<reference evidence="10 11" key="1">
    <citation type="submission" date="2019-11" db="EMBL/GenBank/DDBJ databases">
        <authorList>
            <person name="Zheng R.K."/>
            <person name="Sun C.M."/>
        </authorList>
    </citation>
    <scope>NUCLEOTIDE SEQUENCE [LARGE SCALE GENOMIC DNA]</scope>
    <source>
        <strain evidence="10 11">WC007</strain>
    </source>
</reference>
<dbReference type="GO" id="GO:0000155">
    <property type="term" value="F:phosphorelay sensor kinase activity"/>
    <property type="evidence" value="ECO:0007669"/>
    <property type="project" value="InterPro"/>
</dbReference>
<keyword evidence="3" id="KW-0597">Phosphoprotein</keyword>
<dbReference type="CDD" id="cd00082">
    <property type="entry name" value="HisKA"/>
    <property type="match status" value="1"/>
</dbReference>
<keyword evidence="4" id="KW-0808">Transferase</keyword>
<accession>A0A6I6K0Y3</accession>
<feature type="domain" description="Histidine kinase" evidence="8">
    <location>
        <begin position="355"/>
        <end position="568"/>
    </location>
</feature>
<evidence type="ECO:0000256" key="5">
    <source>
        <dbReference type="ARBA" id="ARBA00022777"/>
    </source>
</evidence>
<organism evidence="10 11">
    <name type="scientific">Maribellus comscasis</name>
    <dbReference type="NCBI Taxonomy" id="2681766"/>
    <lineage>
        <taxon>Bacteria</taxon>
        <taxon>Pseudomonadati</taxon>
        <taxon>Bacteroidota</taxon>
        <taxon>Bacteroidia</taxon>
        <taxon>Marinilabiliales</taxon>
        <taxon>Prolixibacteraceae</taxon>
        <taxon>Maribellus</taxon>
    </lineage>
</organism>
<dbReference type="Gene3D" id="3.30.450.20">
    <property type="entry name" value="PAS domain"/>
    <property type="match status" value="1"/>
</dbReference>
<evidence type="ECO:0000256" key="7">
    <source>
        <dbReference type="SAM" id="Phobius"/>
    </source>
</evidence>
<proteinExistence type="predicted"/>
<evidence type="ECO:0000256" key="6">
    <source>
        <dbReference type="ARBA" id="ARBA00023136"/>
    </source>
</evidence>
<dbReference type="KEGG" id="mcos:GM418_26525"/>
<keyword evidence="6 7" id="KW-0472">Membrane</keyword>
<dbReference type="CDD" id="cd00075">
    <property type="entry name" value="HATPase"/>
    <property type="match status" value="1"/>
</dbReference>
<dbReference type="InterPro" id="IPR050351">
    <property type="entry name" value="BphY/WalK/GraS-like"/>
</dbReference>
<dbReference type="PANTHER" id="PTHR42878">
    <property type="entry name" value="TWO-COMPONENT HISTIDINE KINASE"/>
    <property type="match status" value="1"/>
</dbReference>
<keyword evidence="7" id="KW-1133">Transmembrane helix</keyword>
<feature type="transmembrane region" description="Helical" evidence="7">
    <location>
        <begin position="39"/>
        <end position="59"/>
    </location>
</feature>
<dbReference type="Gene3D" id="1.10.287.130">
    <property type="match status" value="1"/>
</dbReference>
<keyword evidence="5" id="KW-0418">Kinase</keyword>
<dbReference type="InterPro" id="IPR000014">
    <property type="entry name" value="PAS"/>
</dbReference>
<dbReference type="GO" id="GO:0030295">
    <property type="term" value="F:protein kinase activator activity"/>
    <property type="evidence" value="ECO:0007669"/>
    <property type="project" value="TreeGrafter"/>
</dbReference>
<evidence type="ECO:0000256" key="2">
    <source>
        <dbReference type="ARBA" id="ARBA00012438"/>
    </source>
</evidence>
<gene>
    <name evidence="10" type="ORF">GM418_26525</name>
</gene>
<dbReference type="Gene3D" id="3.30.565.10">
    <property type="entry name" value="Histidine kinase-like ATPase, C-terminal domain"/>
    <property type="match status" value="1"/>
</dbReference>
<dbReference type="InterPro" id="IPR003594">
    <property type="entry name" value="HATPase_dom"/>
</dbReference>
<dbReference type="PROSITE" id="PS50109">
    <property type="entry name" value="HIS_KIN"/>
    <property type="match status" value="1"/>
</dbReference>
<evidence type="ECO:0000313" key="10">
    <source>
        <dbReference type="EMBL" id="QGY47088.1"/>
    </source>
</evidence>
<dbReference type="GO" id="GO:0007234">
    <property type="term" value="P:osmosensory signaling via phosphorelay pathway"/>
    <property type="evidence" value="ECO:0007669"/>
    <property type="project" value="TreeGrafter"/>
</dbReference>
<evidence type="ECO:0000259" key="9">
    <source>
        <dbReference type="PROSITE" id="PS50112"/>
    </source>
</evidence>
<comment type="catalytic activity">
    <reaction evidence="1">
        <text>ATP + protein L-histidine = ADP + protein N-phospho-L-histidine.</text>
        <dbReference type="EC" id="2.7.13.3"/>
    </reaction>
</comment>
<dbReference type="InterPro" id="IPR036097">
    <property type="entry name" value="HisK_dim/P_sf"/>
</dbReference>
<feature type="domain" description="PAS" evidence="9">
    <location>
        <begin position="243"/>
        <end position="283"/>
    </location>
</feature>
<evidence type="ECO:0000256" key="3">
    <source>
        <dbReference type="ARBA" id="ARBA00022553"/>
    </source>
</evidence>
<dbReference type="SUPFAM" id="SSF55785">
    <property type="entry name" value="PYP-like sensor domain (PAS domain)"/>
    <property type="match status" value="1"/>
</dbReference>
<dbReference type="Pfam" id="PF00512">
    <property type="entry name" value="HisKA"/>
    <property type="match status" value="1"/>
</dbReference>
<evidence type="ECO:0000256" key="4">
    <source>
        <dbReference type="ARBA" id="ARBA00022679"/>
    </source>
</evidence>
<dbReference type="PROSITE" id="PS50112">
    <property type="entry name" value="PAS"/>
    <property type="match status" value="1"/>
</dbReference>
<keyword evidence="7" id="KW-0812">Transmembrane</keyword>
<feature type="transmembrane region" description="Helical" evidence="7">
    <location>
        <begin position="104"/>
        <end position="127"/>
    </location>
</feature>
<dbReference type="Pfam" id="PF16927">
    <property type="entry name" value="HisKA_7TM"/>
    <property type="match status" value="1"/>
</dbReference>
<dbReference type="EMBL" id="CP046401">
    <property type="protein sequence ID" value="QGY47088.1"/>
    <property type="molecule type" value="Genomic_DNA"/>
</dbReference>
<dbReference type="InterPro" id="IPR005467">
    <property type="entry name" value="His_kinase_dom"/>
</dbReference>
<dbReference type="InterPro" id="IPR003661">
    <property type="entry name" value="HisK_dim/P_dom"/>
</dbReference>
<dbReference type="GO" id="GO:0016020">
    <property type="term" value="C:membrane"/>
    <property type="evidence" value="ECO:0007669"/>
    <property type="project" value="UniProtKB-SubCell"/>
</dbReference>
<dbReference type="InterPro" id="IPR004358">
    <property type="entry name" value="Sig_transdc_His_kin-like_C"/>
</dbReference>
<dbReference type="InterPro" id="IPR031621">
    <property type="entry name" value="HisKA_7TM"/>
</dbReference>
<feature type="transmembrane region" description="Helical" evidence="7">
    <location>
        <begin position="213"/>
        <end position="230"/>
    </location>
</feature>
<evidence type="ECO:0000259" key="8">
    <source>
        <dbReference type="PROSITE" id="PS50109"/>
    </source>
</evidence>
<feature type="transmembrane region" description="Helical" evidence="7">
    <location>
        <begin position="182"/>
        <end position="201"/>
    </location>
</feature>
<dbReference type="NCBIfam" id="TIGR00229">
    <property type="entry name" value="sensory_box"/>
    <property type="match status" value="1"/>
</dbReference>
<dbReference type="Pfam" id="PF02518">
    <property type="entry name" value="HATPase_c"/>
    <property type="match status" value="1"/>
</dbReference>
<dbReference type="Pfam" id="PF00989">
    <property type="entry name" value="PAS"/>
    <property type="match status" value="1"/>
</dbReference>
<dbReference type="Proteomes" id="UP000428260">
    <property type="component" value="Chromosome"/>
</dbReference>
<dbReference type="AlphaFoldDB" id="A0A6I6K0Y3"/>
<dbReference type="GO" id="GO:0006355">
    <property type="term" value="P:regulation of DNA-templated transcription"/>
    <property type="evidence" value="ECO:0007669"/>
    <property type="project" value="InterPro"/>
</dbReference>
<dbReference type="SUPFAM" id="SSF55874">
    <property type="entry name" value="ATPase domain of HSP90 chaperone/DNA topoisomerase II/histidine kinase"/>
    <property type="match status" value="1"/>
</dbReference>
<evidence type="ECO:0000256" key="1">
    <source>
        <dbReference type="ARBA" id="ARBA00000085"/>
    </source>
</evidence>
<dbReference type="RefSeq" id="WP_158870613.1">
    <property type="nucleotide sequence ID" value="NZ_CP046401.1"/>
</dbReference>
<feature type="transmembrane region" description="Helical" evidence="7">
    <location>
        <begin position="147"/>
        <end position="170"/>
    </location>
</feature>
<feature type="transmembrane region" description="Helical" evidence="7">
    <location>
        <begin position="74"/>
        <end position="92"/>
    </location>
</feature>
<dbReference type="SUPFAM" id="SSF47384">
    <property type="entry name" value="Homodimeric domain of signal transducing histidine kinase"/>
    <property type="match status" value="1"/>
</dbReference>